<dbReference type="GO" id="GO:0008234">
    <property type="term" value="F:cysteine-type peptidase activity"/>
    <property type="evidence" value="ECO:0007669"/>
    <property type="project" value="InterPro"/>
</dbReference>
<feature type="compositionally biased region" description="Basic and acidic residues" evidence="4">
    <location>
        <begin position="267"/>
        <end position="280"/>
    </location>
</feature>
<dbReference type="GO" id="GO:0006508">
    <property type="term" value="P:proteolysis"/>
    <property type="evidence" value="ECO:0007669"/>
    <property type="project" value="UniProtKB-KW"/>
</dbReference>
<keyword evidence="2" id="KW-0645">Protease</keyword>
<evidence type="ECO:0000256" key="4">
    <source>
        <dbReference type="SAM" id="MobiDB-lite"/>
    </source>
</evidence>
<dbReference type="InterPro" id="IPR003653">
    <property type="entry name" value="Peptidase_C48_C"/>
</dbReference>
<feature type="compositionally biased region" description="Basic and acidic residues" evidence="4">
    <location>
        <begin position="88"/>
        <end position="104"/>
    </location>
</feature>
<feature type="compositionally biased region" description="Pro residues" evidence="4">
    <location>
        <begin position="301"/>
        <end position="325"/>
    </location>
</feature>
<dbReference type="Gene3D" id="3.40.395.10">
    <property type="entry name" value="Adenoviral Proteinase, Chain A"/>
    <property type="match status" value="1"/>
</dbReference>
<dbReference type="SUPFAM" id="SSF54001">
    <property type="entry name" value="Cysteine proteinases"/>
    <property type="match status" value="1"/>
</dbReference>
<evidence type="ECO:0000256" key="2">
    <source>
        <dbReference type="ARBA" id="ARBA00022670"/>
    </source>
</evidence>
<protein>
    <recommendedName>
        <fullName evidence="6">Ubiquitin-like protease family profile domain-containing protein</fullName>
    </recommendedName>
</protein>
<dbReference type="Pfam" id="PF02902">
    <property type="entry name" value="Peptidase_C48"/>
    <property type="match status" value="1"/>
</dbReference>
<accession>U6H200</accession>
<feature type="compositionally biased region" description="Pro residues" evidence="4">
    <location>
        <begin position="281"/>
        <end position="291"/>
    </location>
</feature>
<evidence type="ECO:0000313" key="7">
    <source>
        <dbReference type="EMBL" id="CDI86586.1"/>
    </source>
</evidence>
<dbReference type="EMBL" id="HG695650">
    <property type="protein sequence ID" value="CDI86586.1"/>
    <property type="molecule type" value="Genomic_DNA"/>
</dbReference>
<evidence type="ECO:0000256" key="1">
    <source>
        <dbReference type="ARBA" id="ARBA00005234"/>
    </source>
</evidence>
<keyword evidence="5" id="KW-0812">Transmembrane</keyword>
<feature type="compositionally biased region" description="Low complexity" evidence="4">
    <location>
        <begin position="254"/>
        <end position="265"/>
    </location>
</feature>
<comment type="similarity">
    <text evidence="1">Belongs to the peptidase C48 family.</text>
</comment>
<feature type="compositionally biased region" description="Acidic residues" evidence="4">
    <location>
        <begin position="121"/>
        <end position="144"/>
    </location>
</feature>
<evidence type="ECO:0000259" key="6">
    <source>
        <dbReference type="Pfam" id="PF02902"/>
    </source>
</evidence>
<feature type="region of interest" description="Disordered" evidence="4">
    <location>
        <begin position="79"/>
        <end position="334"/>
    </location>
</feature>
<keyword evidence="5" id="KW-0472">Membrane</keyword>
<evidence type="ECO:0000256" key="5">
    <source>
        <dbReference type="SAM" id="Phobius"/>
    </source>
</evidence>
<dbReference type="InterPro" id="IPR038765">
    <property type="entry name" value="Papain-like_cys_pep_sf"/>
</dbReference>
<feature type="compositionally biased region" description="Acidic residues" evidence="4">
    <location>
        <begin position="10"/>
        <end position="20"/>
    </location>
</feature>
<keyword evidence="5" id="KW-1133">Transmembrane helix</keyword>
<gene>
    <name evidence="7" type="ORF">EPH_0020630</name>
</gene>
<organism evidence="7 8">
    <name type="scientific">Eimeria praecox</name>
    <dbReference type="NCBI Taxonomy" id="51316"/>
    <lineage>
        <taxon>Eukaryota</taxon>
        <taxon>Sar</taxon>
        <taxon>Alveolata</taxon>
        <taxon>Apicomplexa</taxon>
        <taxon>Conoidasida</taxon>
        <taxon>Coccidia</taxon>
        <taxon>Eucoccidiorida</taxon>
        <taxon>Eimeriorina</taxon>
        <taxon>Eimeriidae</taxon>
        <taxon>Eimeria</taxon>
    </lineage>
</organism>
<name>U6H200_9EIME</name>
<feature type="compositionally biased region" description="Low complexity" evidence="4">
    <location>
        <begin position="21"/>
        <end position="39"/>
    </location>
</feature>
<sequence>MTEEQLSPVEEAEVGVEESETGSTETESSSVDSSTISRTSEYAKGSTRFNGVLLNLLLAIFVVVALIAHVQLGKSELLTPSKAGGITPRDDDVPKPDNPEEPKAVQEVPAAANLEPQFGADNEEDFSESEDELETFSEDGDDDVLPSPETPVETAKDPIVNAGVSASEEIKTTKQEVPSPPKDPDGERVSTKGTVDVPSVGAEPSPVHEIQAPKEVVRESEKGPQKQPETQEAAEDKAPVDAGHPPAREDKLPQQEVPVPPTAEVEPQDKAEQAKAEQDVKPPPTTTPQPTPTTTLQPTPTTTPQPTPSTTPQPTPTTTPQPTAEPPAAVKEVKKTHEGVPPLLARLKEPMFESPFAVNKDDLQPFKGMLQGPPEGIVTVQGFPVPRSLLQDLLGGGWVDVSVLQIYSNLVNEHIEQRVAMGLQSRVAVLNPVDFSVAWQLFVKEGKTPVVNRSSIERSLTADMVIFAMTAPLGDWNSRTGHNATGHYIVAVIDRVNHRVSIVDSLPHPPRFYDPVVQFLKLVAEQLHDPADGPVPVYKASPHVPEKDLTNACGPFCMENIICIAEGRKPNYSAKDAKNIRLRVLLELLDGIWDRPLINGHMREGYEKRLQIPLLSQGATCLHRSTLKAAHAYKGTASIGKCMQASRYLHIVKFILTHANQLNWPSGILFLLMEADVLKFGASTDSGSASPLFGGLMLTVELQRRHIGQGAHSPVHIRGRKAYGK</sequence>
<keyword evidence="8" id="KW-1185">Reference proteome</keyword>
<keyword evidence="3" id="KW-0378">Hydrolase</keyword>
<feature type="transmembrane region" description="Helical" evidence="5">
    <location>
        <begin position="52"/>
        <end position="72"/>
    </location>
</feature>
<feature type="region of interest" description="Disordered" evidence="4">
    <location>
        <begin position="1"/>
        <end position="39"/>
    </location>
</feature>
<feature type="compositionally biased region" description="Basic and acidic residues" evidence="4">
    <location>
        <begin position="211"/>
        <end position="224"/>
    </location>
</feature>
<dbReference type="VEuPathDB" id="ToxoDB:EPH_0020630"/>
<evidence type="ECO:0000313" key="8">
    <source>
        <dbReference type="Proteomes" id="UP000018201"/>
    </source>
</evidence>
<feature type="domain" description="Ubiquitin-like protease family profile" evidence="6">
    <location>
        <begin position="485"/>
        <end position="584"/>
    </location>
</feature>
<evidence type="ECO:0000256" key="3">
    <source>
        <dbReference type="ARBA" id="ARBA00022801"/>
    </source>
</evidence>
<reference evidence="7" key="1">
    <citation type="submission" date="2013-10" db="EMBL/GenBank/DDBJ databases">
        <title>Genomic analysis of the causative agents of coccidiosis in chickens.</title>
        <authorList>
            <person name="Reid A.J."/>
            <person name="Blake D."/>
            <person name="Billington K."/>
            <person name="Browne H."/>
            <person name="Dunn M."/>
            <person name="Hung S."/>
            <person name="Kawahara F."/>
            <person name="Miranda-Saavedra D."/>
            <person name="Mourier T."/>
            <person name="Nagra H."/>
            <person name="Otto T.D."/>
            <person name="Rawlings N."/>
            <person name="Sanchez A."/>
            <person name="Sanders M."/>
            <person name="Subramaniam C."/>
            <person name="Tay Y."/>
            <person name="Dear P."/>
            <person name="Doerig C."/>
            <person name="Gruber A."/>
            <person name="Parkinson J."/>
            <person name="Shirley M."/>
            <person name="Wan K.L."/>
            <person name="Berriman M."/>
            <person name="Tomley F."/>
            <person name="Pain A."/>
        </authorList>
    </citation>
    <scope>NUCLEOTIDE SEQUENCE [LARGE SCALE GENOMIC DNA]</scope>
    <source>
        <strain evidence="7">Houghton</strain>
    </source>
</reference>
<proteinExistence type="inferred from homology"/>
<reference evidence="7" key="2">
    <citation type="submission" date="2013-10" db="EMBL/GenBank/DDBJ databases">
        <authorList>
            <person name="Aslett M."/>
        </authorList>
    </citation>
    <scope>NUCLEOTIDE SEQUENCE [LARGE SCALE GENOMIC DNA]</scope>
    <source>
        <strain evidence="7">Houghton</strain>
    </source>
</reference>
<dbReference type="AlphaFoldDB" id="U6H200"/>
<dbReference type="OrthoDB" id="348073at2759"/>
<dbReference type="Proteomes" id="UP000018201">
    <property type="component" value="Unassembled WGS sequence"/>
</dbReference>